<accession>A0ABN8LF87</accession>
<evidence type="ECO:0000313" key="1">
    <source>
        <dbReference type="EMBL" id="CAH3015617.1"/>
    </source>
</evidence>
<dbReference type="EMBL" id="CALNXI010000026">
    <property type="protein sequence ID" value="CAH3015617.1"/>
    <property type="molecule type" value="Genomic_DNA"/>
</dbReference>
<evidence type="ECO:0000313" key="2">
    <source>
        <dbReference type="Proteomes" id="UP001159427"/>
    </source>
</evidence>
<reference evidence="1 2" key="1">
    <citation type="submission" date="2022-05" db="EMBL/GenBank/DDBJ databases">
        <authorList>
            <consortium name="Genoscope - CEA"/>
            <person name="William W."/>
        </authorList>
    </citation>
    <scope>NUCLEOTIDE SEQUENCE [LARGE SCALE GENOMIC DNA]</scope>
</reference>
<dbReference type="Proteomes" id="UP001159427">
    <property type="component" value="Unassembled WGS sequence"/>
</dbReference>
<protein>
    <submittedName>
        <fullName evidence="1">Uncharacterized protein</fullName>
    </submittedName>
</protein>
<gene>
    <name evidence="1" type="ORF">PEVE_00019259</name>
</gene>
<organism evidence="1 2">
    <name type="scientific">Porites evermanni</name>
    <dbReference type="NCBI Taxonomy" id="104178"/>
    <lineage>
        <taxon>Eukaryota</taxon>
        <taxon>Metazoa</taxon>
        <taxon>Cnidaria</taxon>
        <taxon>Anthozoa</taxon>
        <taxon>Hexacorallia</taxon>
        <taxon>Scleractinia</taxon>
        <taxon>Fungiina</taxon>
        <taxon>Poritidae</taxon>
        <taxon>Porites</taxon>
    </lineage>
</organism>
<name>A0ABN8LF87_9CNID</name>
<comment type="caution">
    <text evidence="1">The sequence shown here is derived from an EMBL/GenBank/DDBJ whole genome shotgun (WGS) entry which is preliminary data.</text>
</comment>
<sequence length="104" mass="12166">MFKKTLWKRWYKIFITRSRNLGLIFVYNGNLCKYNFQKALDSFLYGKPQGTRQIPFMITRQMKKSLSTLGYTEQDVNQMSPSEAHDVVDRGVKKTAKLHPGSKD</sequence>
<keyword evidence="2" id="KW-1185">Reference proteome</keyword>
<proteinExistence type="predicted"/>